<keyword evidence="6" id="KW-0963">Cytoplasm</keyword>
<evidence type="ECO:0000256" key="6">
    <source>
        <dbReference type="HAMAP-Rule" id="MF_01161"/>
    </source>
</evidence>
<keyword evidence="9" id="KW-1185">Reference proteome</keyword>
<feature type="domain" description="tRNA(Ile)-lysidine/2-thiocytidine synthase N-terminal" evidence="7">
    <location>
        <begin position="3"/>
        <end position="171"/>
    </location>
</feature>
<comment type="catalytic activity">
    <reaction evidence="5 6">
        <text>cytidine(34) in tRNA(Ile2) + L-lysine + ATP = lysidine(34) in tRNA(Ile2) + AMP + diphosphate + H(+)</text>
        <dbReference type="Rhea" id="RHEA:43744"/>
        <dbReference type="Rhea" id="RHEA-COMP:10625"/>
        <dbReference type="Rhea" id="RHEA-COMP:10670"/>
        <dbReference type="ChEBI" id="CHEBI:15378"/>
        <dbReference type="ChEBI" id="CHEBI:30616"/>
        <dbReference type="ChEBI" id="CHEBI:32551"/>
        <dbReference type="ChEBI" id="CHEBI:33019"/>
        <dbReference type="ChEBI" id="CHEBI:82748"/>
        <dbReference type="ChEBI" id="CHEBI:83665"/>
        <dbReference type="ChEBI" id="CHEBI:456215"/>
        <dbReference type="EC" id="6.3.4.19"/>
    </reaction>
</comment>
<dbReference type="InterPro" id="IPR011063">
    <property type="entry name" value="TilS/TtcA_N"/>
</dbReference>
<dbReference type="SUPFAM" id="SSF52402">
    <property type="entry name" value="Adenine nucleotide alpha hydrolases-like"/>
    <property type="match status" value="1"/>
</dbReference>
<keyword evidence="2 6" id="KW-0819">tRNA processing</keyword>
<dbReference type="KEGG" id="spha:D3Y57_11750"/>
<organism evidence="8 9">
    <name type="scientific">Sphingomonas paeninsulae</name>
    <dbReference type="NCBI Taxonomy" id="2319844"/>
    <lineage>
        <taxon>Bacteria</taxon>
        <taxon>Pseudomonadati</taxon>
        <taxon>Pseudomonadota</taxon>
        <taxon>Alphaproteobacteria</taxon>
        <taxon>Sphingomonadales</taxon>
        <taxon>Sphingomonadaceae</taxon>
        <taxon>Sphingomonas</taxon>
    </lineage>
</organism>
<keyword evidence="4 6" id="KW-0067">ATP-binding</keyword>
<dbReference type="InterPro" id="IPR014729">
    <property type="entry name" value="Rossmann-like_a/b/a_fold"/>
</dbReference>
<dbReference type="GO" id="GO:0032267">
    <property type="term" value="F:tRNA(Ile)-lysidine synthase activity"/>
    <property type="evidence" value="ECO:0007669"/>
    <property type="project" value="UniProtKB-EC"/>
</dbReference>
<dbReference type="Gene3D" id="3.40.50.620">
    <property type="entry name" value="HUPs"/>
    <property type="match status" value="1"/>
</dbReference>
<comment type="similarity">
    <text evidence="6">Belongs to the tRNA(Ile)-lysidine synthase family.</text>
</comment>
<sequence>MGIAISGGPDSVALLLLANAAFPGRVEAATVDHRLRTASGDEAAFVANICRDLGLPHRIIVLEELARGNMSASAREARYDALDNWADERDIAWLLTAHHADDQLETMAMRLNRASGVAGLAGIRARRGRILRPLLGWRHRELVQIVAAAGIVPVDDPSNRDDRYDRARLRKALTGADWLDPLAIVRSAAALDEADRALDWVVLKLRSERLFDGADTWTYDAAGLPAELLRRALIDCLRVIDPTSRPRGATIERLLKALQGNATGTIGRVRCAVKDGRWHFTLALPRRPKVSPRRV</sequence>
<reference evidence="8 9" key="1">
    <citation type="submission" date="2018-09" db="EMBL/GenBank/DDBJ databases">
        <title>Sphingomonas peninsula sp. nov., isolated from fildes peninsula, Antarctic soil.</title>
        <authorList>
            <person name="Yingchao G."/>
        </authorList>
    </citation>
    <scope>NUCLEOTIDE SEQUENCE [LARGE SCALE GENOMIC DNA]</scope>
    <source>
        <strain evidence="8 9">YZ-8</strain>
    </source>
</reference>
<dbReference type="EMBL" id="CP032829">
    <property type="protein sequence ID" value="AYJ87937.1"/>
    <property type="molecule type" value="Genomic_DNA"/>
</dbReference>
<dbReference type="OrthoDB" id="9807403at2"/>
<name>A0A494TEI4_SPHPE</name>
<evidence type="ECO:0000313" key="9">
    <source>
        <dbReference type="Proteomes" id="UP000276254"/>
    </source>
</evidence>
<keyword evidence="3 6" id="KW-0547">Nucleotide-binding</keyword>
<accession>A0A494TEI4</accession>
<dbReference type="EC" id="6.3.4.19" evidence="6"/>
<dbReference type="AlphaFoldDB" id="A0A494TEI4"/>
<dbReference type="PANTHER" id="PTHR43033">
    <property type="entry name" value="TRNA(ILE)-LYSIDINE SYNTHASE-RELATED"/>
    <property type="match status" value="1"/>
</dbReference>
<evidence type="ECO:0000256" key="4">
    <source>
        <dbReference type="ARBA" id="ARBA00022840"/>
    </source>
</evidence>
<dbReference type="InterPro" id="IPR012795">
    <property type="entry name" value="tRNA_Ile_lys_synt_N"/>
</dbReference>
<dbReference type="HAMAP" id="MF_01161">
    <property type="entry name" value="tRNA_Ile_lys_synt"/>
    <property type="match status" value="1"/>
</dbReference>
<dbReference type="CDD" id="cd01992">
    <property type="entry name" value="TilS_N"/>
    <property type="match status" value="1"/>
</dbReference>
<dbReference type="GO" id="GO:0005524">
    <property type="term" value="F:ATP binding"/>
    <property type="evidence" value="ECO:0007669"/>
    <property type="project" value="UniProtKB-UniRule"/>
</dbReference>
<evidence type="ECO:0000256" key="5">
    <source>
        <dbReference type="ARBA" id="ARBA00048539"/>
    </source>
</evidence>
<evidence type="ECO:0000259" key="7">
    <source>
        <dbReference type="Pfam" id="PF01171"/>
    </source>
</evidence>
<proteinExistence type="inferred from homology"/>
<dbReference type="Pfam" id="PF01171">
    <property type="entry name" value="ATP_bind_3"/>
    <property type="match status" value="1"/>
</dbReference>
<evidence type="ECO:0000256" key="3">
    <source>
        <dbReference type="ARBA" id="ARBA00022741"/>
    </source>
</evidence>
<dbReference type="PANTHER" id="PTHR43033:SF1">
    <property type="entry name" value="TRNA(ILE)-LYSIDINE SYNTHASE-RELATED"/>
    <property type="match status" value="1"/>
</dbReference>
<evidence type="ECO:0000256" key="1">
    <source>
        <dbReference type="ARBA" id="ARBA00022598"/>
    </source>
</evidence>
<evidence type="ECO:0000256" key="2">
    <source>
        <dbReference type="ARBA" id="ARBA00022694"/>
    </source>
</evidence>
<gene>
    <name evidence="6 8" type="primary">tilS</name>
    <name evidence="8" type="ORF">D3Y57_11750</name>
</gene>
<evidence type="ECO:0000313" key="8">
    <source>
        <dbReference type="EMBL" id="AYJ87937.1"/>
    </source>
</evidence>
<dbReference type="GO" id="GO:0005737">
    <property type="term" value="C:cytoplasm"/>
    <property type="evidence" value="ECO:0007669"/>
    <property type="project" value="UniProtKB-SubCell"/>
</dbReference>
<dbReference type="GO" id="GO:0006400">
    <property type="term" value="P:tRNA modification"/>
    <property type="evidence" value="ECO:0007669"/>
    <property type="project" value="UniProtKB-UniRule"/>
</dbReference>
<keyword evidence="1 6" id="KW-0436">Ligase</keyword>
<protein>
    <recommendedName>
        <fullName evidence="6">tRNA(Ile)-lysidine synthase</fullName>
        <ecNumber evidence="6">6.3.4.19</ecNumber>
    </recommendedName>
    <alternativeName>
        <fullName evidence="6">tRNA(Ile)-2-lysyl-cytidine synthase</fullName>
    </alternativeName>
    <alternativeName>
        <fullName evidence="6">tRNA(Ile)-lysidine synthetase</fullName>
    </alternativeName>
</protein>
<dbReference type="InterPro" id="IPR012094">
    <property type="entry name" value="tRNA_Ile_lys_synt"/>
</dbReference>
<comment type="function">
    <text evidence="6">Ligates lysine onto the cytidine present at position 34 of the AUA codon-specific tRNA(Ile) that contains the anticodon CAU, in an ATP-dependent manner. Cytidine is converted to lysidine, thus changing the amino acid specificity of the tRNA from methionine to isoleucine.</text>
</comment>
<comment type="subcellular location">
    <subcellularLocation>
        <location evidence="6">Cytoplasm</location>
    </subcellularLocation>
</comment>
<dbReference type="NCBIfam" id="TIGR02432">
    <property type="entry name" value="lysidine_TilS_N"/>
    <property type="match status" value="1"/>
</dbReference>
<feature type="binding site" evidence="6">
    <location>
        <begin position="6"/>
        <end position="11"/>
    </location>
    <ligand>
        <name>ATP</name>
        <dbReference type="ChEBI" id="CHEBI:30616"/>
    </ligand>
</feature>
<comment type="domain">
    <text evidence="6">The N-terminal region contains the highly conserved SGGXDS motif, predicted to be a P-loop motif involved in ATP binding.</text>
</comment>
<dbReference type="Proteomes" id="UP000276254">
    <property type="component" value="Chromosome"/>
</dbReference>